<evidence type="ECO:0000313" key="3">
    <source>
        <dbReference type="Proteomes" id="UP000823388"/>
    </source>
</evidence>
<dbReference type="AlphaFoldDB" id="A0A8T0QUW5"/>
<sequence length="142" mass="14334">MASAPTSPSSLSALLQQVPSPRVGRLGATRQRSSSFSMAVGGPASPVQPPAQGNHSGGGGQVHVITPKATVLKAVGGPTLLGHLPTEGTGGGGGKVHTVPIWMTLMATAGRPMPPLGHRPAEGRGAAVEKFMPLFHERVIGK</sequence>
<gene>
    <name evidence="2" type="ORF">PVAP13_6NG077600</name>
</gene>
<proteinExistence type="predicted"/>
<comment type="caution">
    <text evidence="2">The sequence shown here is derived from an EMBL/GenBank/DDBJ whole genome shotgun (WGS) entry which is preliminary data.</text>
</comment>
<evidence type="ECO:0000256" key="1">
    <source>
        <dbReference type="SAM" id="MobiDB-lite"/>
    </source>
</evidence>
<feature type="region of interest" description="Disordered" evidence="1">
    <location>
        <begin position="1"/>
        <end position="62"/>
    </location>
</feature>
<accession>A0A8T0QUW5</accession>
<dbReference type="Proteomes" id="UP000823388">
    <property type="component" value="Chromosome 6N"/>
</dbReference>
<organism evidence="2 3">
    <name type="scientific">Panicum virgatum</name>
    <name type="common">Blackwell switchgrass</name>
    <dbReference type="NCBI Taxonomy" id="38727"/>
    <lineage>
        <taxon>Eukaryota</taxon>
        <taxon>Viridiplantae</taxon>
        <taxon>Streptophyta</taxon>
        <taxon>Embryophyta</taxon>
        <taxon>Tracheophyta</taxon>
        <taxon>Spermatophyta</taxon>
        <taxon>Magnoliopsida</taxon>
        <taxon>Liliopsida</taxon>
        <taxon>Poales</taxon>
        <taxon>Poaceae</taxon>
        <taxon>PACMAD clade</taxon>
        <taxon>Panicoideae</taxon>
        <taxon>Panicodae</taxon>
        <taxon>Paniceae</taxon>
        <taxon>Panicinae</taxon>
        <taxon>Panicum</taxon>
        <taxon>Panicum sect. Hiantes</taxon>
    </lineage>
</organism>
<reference evidence="2" key="1">
    <citation type="submission" date="2020-05" db="EMBL/GenBank/DDBJ databases">
        <title>WGS assembly of Panicum virgatum.</title>
        <authorList>
            <person name="Lovell J.T."/>
            <person name="Jenkins J."/>
            <person name="Shu S."/>
            <person name="Juenger T.E."/>
            <person name="Schmutz J."/>
        </authorList>
    </citation>
    <scope>NUCLEOTIDE SEQUENCE</scope>
    <source>
        <strain evidence="2">AP13</strain>
    </source>
</reference>
<dbReference type="EMBL" id="CM029048">
    <property type="protein sequence ID" value="KAG2577042.1"/>
    <property type="molecule type" value="Genomic_DNA"/>
</dbReference>
<feature type="compositionally biased region" description="Low complexity" evidence="1">
    <location>
        <begin position="1"/>
        <end position="21"/>
    </location>
</feature>
<protein>
    <submittedName>
        <fullName evidence="2">Uncharacterized protein</fullName>
    </submittedName>
</protein>
<name>A0A8T0QUW5_PANVG</name>
<keyword evidence="3" id="KW-1185">Reference proteome</keyword>
<evidence type="ECO:0000313" key="2">
    <source>
        <dbReference type="EMBL" id="KAG2577042.1"/>
    </source>
</evidence>